<accession>A0ABR3G9S9</accession>
<evidence type="ECO:0000313" key="2">
    <source>
        <dbReference type="EMBL" id="KAL0632704.1"/>
    </source>
</evidence>
<feature type="region of interest" description="Disordered" evidence="1">
    <location>
        <begin position="167"/>
        <end position="212"/>
    </location>
</feature>
<organism evidence="2 3">
    <name type="scientific">Discina gigas</name>
    <dbReference type="NCBI Taxonomy" id="1032678"/>
    <lineage>
        <taxon>Eukaryota</taxon>
        <taxon>Fungi</taxon>
        <taxon>Dikarya</taxon>
        <taxon>Ascomycota</taxon>
        <taxon>Pezizomycotina</taxon>
        <taxon>Pezizomycetes</taxon>
        <taxon>Pezizales</taxon>
        <taxon>Discinaceae</taxon>
        <taxon>Discina</taxon>
    </lineage>
</organism>
<proteinExistence type="predicted"/>
<evidence type="ECO:0008006" key="4">
    <source>
        <dbReference type="Google" id="ProtNLM"/>
    </source>
</evidence>
<protein>
    <recommendedName>
        <fullName evidence="4">Restriction endonuclease domain-containing protein</fullName>
    </recommendedName>
</protein>
<sequence>MDWLMRADINGLRKGEEDIDGLMYRGSSCCTLGFAKVVRLHYDGDARVLTITCPTPAHEITSGFPSEALAVINASDMEFYGGWKNDSRYHIVPSRWTTVTLKSRGGADSTRQPDACLQLLSADIPFLVCEVVDTQSRKELKRCVQEYIIGTGGTVKIVVLVRLERDKPRSKRKRDDDDTGVQLDGPATPNHEPKADNETTSTEPELDNPENPVTSQLLARRLLGIHPRAQPSSRRQSRTNHEFYPTPPTTSLILTWASILDRAQIPDDMVHKSVVIPYRILFDLFAPVKSRPEPLPGARSALIFNYNDDVLGVDMSSDSSEPESEASQPDLGG</sequence>
<comment type="caution">
    <text evidence="2">The sequence shown here is derived from an EMBL/GenBank/DDBJ whole genome shotgun (WGS) entry which is preliminary data.</text>
</comment>
<evidence type="ECO:0000313" key="3">
    <source>
        <dbReference type="Proteomes" id="UP001447188"/>
    </source>
</evidence>
<feature type="region of interest" description="Disordered" evidence="1">
    <location>
        <begin position="226"/>
        <end position="246"/>
    </location>
</feature>
<keyword evidence="3" id="KW-1185">Reference proteome</keyword>
<evidence type="ECO:0000256" key="1">
    <source>
        <dbReference type="SAM" id="MobiDB-lite"/>
    </source>
</evidence>
<dbReference type="Proteomes" id="UP001447188">
    <property type="component" value="Unassembled WGS sequence"/>
</dbReference>
<feature type="region of interest" description="Disordered" evidence="1">
    <location>
        <begin position="313"/>
        <end position="333"/>
    </location>
</feature>
<name>A0ABR3G9S9_9PEZI</name>
<dbReference type="EMBL" id="JBBBZM010000156">
    <property type="protein sequence ID" value="KAL0632704.1"/>
    <property type="molecule type" value="Genomic_DNA"/>
</dbReference>
<reference evidence="2 3" key="1">
    <citation type="submission" date="2024-02" db="EMBL/GenBank/DDBJ databases">
        <title>Discinaceae phylogenomics.</title>
        <authorList>
            <person name="Dirks A.C."/>
            <person name="James T.Y."/>
        </authorList>
    </citation>
    <scope>NUCLEOTIDE SEQUENCE [LARGE SCALE GENOMIC DNA]</scope>
    <source>
        <strain evidence="2 3">ACD0624</strain>
    </source>
</reference>
<gene>
    <name evidence="2" type="ORF">Q9L58_008425</name>
</gene>